<reference evidence="7 8" key="1">
    <citation type="submission" date="2023-02" db="EMBL/GenBank/DDBJ databases">
        <title>Genome sequencing required for Actinomycetospora new species description.</title>
        <authorList>
            <person name="Saimee Y."/>
            <person name="Duangmal K."/>
        </authorList>
    </citation>
    <scope>NUCLEOTIDE SEQUENCE [LARGE SCALE GENOMIC DNA]</scope>
    <source>
        <strain evidence="7 8">DW7H6</strain>
    </source>
</reference>
<dbReference type="InterPro" id="IPR013149">
    <property type="entry name" value="ADH-like_C"/>
</dbReference>
<sequence length="340" mass="34367">MRAVLVEEFGADPAVVDRPDPAPAPDGVVVEVEATGLCASDRFAWRGHDAGVVVPFVPGHELVGRVVTVGAEVRRARPGDRVLTPFVQGCGRCPTCAAGQAQVCPHQEQPGFTHDGSFAELVALRHADANLVAVPDDLDAGGAALLGCRVATAFRAVVDRGGVRAGDRLLVLGAGGVGLAAVLVARALGAEAVVVDPAPAARRRALDLGATDALDPAAGPDGVREAVGGGGPRVAVEAAGRADSLALGVRALRLQGTLVQVGLLATEPAVPVPEVIARELALLGSHGMAAADYPRLLDLVTSGRLDPSLLVTRRIGLDAAPAALAAPPVPGEVVVVEPSR</sequence>
<organism evidence="7 8">
    <name type="scientific">Actinomycetospora lemnae</name>
    <dbReference type="NCBI Taxonomy" id="3019891"/>
    <lineage>
        <taxon>Bacteria</taxon>
        <taxon>Bacillati</taxon>
        <taxon>Actinomycetota</taxon>
        <taxon>Actinomycetes</taxon>
        <taxon>Pseudonocardiales</taxon>
        <taxon>Pseudonocardiaceae</taxon>
        <taxon>Actinomycetospora</taxon>
    </lineage>
</organism>
<dbReference type="Gene3D" id="3.40.50.720">
    <property type="entry name" value="NAD(P)-binding Rossmann-like Domain"/>
    <property type="match status" value="1"/>
</dbReference>
<name>A0ABT5SN62_9PSEU</name>
<dbReference type="SUPFAM" id="SSF51735">
    <property type="entry name" value="NAD(P)-binding Rossmann-fold domains"/>
    <property type="match status" value="1"/>
</dbReference>
<dbReference type="EMBL" id="JAQZAO010000001">
    <property type="protein sequence ID" value="MDD7964275.1"/>
    <property type="molecule type" value="Genomic_DNA"/>
</dbReference>
<evidence type="ECO:0000313" key="8">
    <source>
        <dbReference type="Proteomes" id="UP001300763"/>
    </source>
</evidence>
<evidence type="ECO:0000256" key="2">
    <source>
        <dbReference type="ARBA" id="ARBA00022723"/>
    </source>
</evidence>
<evidence type="ECO:0000256" key="3">
    <source>
        <dbReference type="ARBA" id="ARBA00022833"/>
    </source>
</evidence>
<dbReference type="InterPro" id="IPR036291">
    <property type="entry name" value="NAD(P)-bd_dom_sf"/>
</dbReference>
<dbReference type="PANTHER" id="PTHR43401">
    <property type="entry name" value="L-THREONINE 3-DEHYDROGENASE"/>
    <property type="match status" value="1"/>
</dbReference>
<dbReference type="InterPro" id="IPR013154">
    <property type="entry name" value="ADH-like_N"/>
</dbReference>
<dbReference type="Gene3D" id="3.90.180.10">
    <property type="entry name" value="Medium-chain alcohol dehydrogenases, catalytic domain"/>
    <property type="match status" value="1"/>
</dbReference>
<comment type="similarity">
    <text evidence="5">Belongs to the zinc-containing alcohol dehydrogenase family.</text>
</comment>
<accession>A0ABT5SN62</accession>
<keyword evidence="3 5" id="KW-0862">Zinc</keyword>
<evidence type="ECO:0000256" key="4">
    <source>
        <dbReference type="ARBA" id="ARBA00023002"/>
    </source>
</evidence>
<proteinExistence type="inferred from homology"/>
<protein>
    <submittedName>
        <fullName evidence="7">Alcohol dehydrogenase catalytic domain-containing protein</fullName>
    </submittedName>
</protein>
<keyword evidence="8" id="KW-1185">Reference proteome</keyword>
<keyword evidence="4" id="KW-0560">Oxidoreductase</keyword>
<dbReference type="InterPro" id="IPR011032">
    <property type="entry name" value="GroES-like_sf"/>
</dbReference>
<dbReference type="PROSITE" id="PS00059">
    <property type="entry name" value="ADH_ZINC"/>
    <property type="match status" value="1"/>
</dbReference>
<evidence type="ECO:0000259" key="6">
    <source>
        <dbReference type="SMART" id="SM00829"/>
    </source>
</evidence>
<dbReference type="SUPFAM" id="SSF50129">
    <property type="entry name" value="GroES-like"/>
    <property type="match status" value="1"/>
</dbReference>
<dbReference type="InterPro" id="IPR050129">
    <property type="entry name" value="Zn_alcohol_dh"/>
</dbReference>
<dbReference type="InterPro" id="IPR002328">
    <property type="entry name" value="ADH_Zn_CS"/>
</dbReference>
<dbReference type="Pfam" id="PF08240">
    <property type="entry name" value="ADH_N"/>
    <property type="match status" value="1"/>
</dbReference>
<feature type="domain" description="Enoyl reductase (ER)" evidence="6">
    <location>
        <begin position="10"/>
        <end position="335"/>
    </location>
</feature>
<dbReference type="Pfam" id="PF00107">
    <property type="entry name" value="ADH_zinc_N"/>
    <property type="match status" value="1"/>
</dbReference>
<comment type="cofactor">
    <cofactor evidence="1 5">
        <name>Zn(2+)</name>
        <dbReference type="ChEBI" id="CHEBI:29105"/>
    </cofactor>
</comment>
<comment type="caution">
    <text evidence="7">The sequence shown here is derived from an EMBL/GenBank/DDBJ whole genome shotgun (WGS) entry which is preliminary data.</text>
</comment>
<dbReference type="PANTHER" id="PTHR43401:SF5">
    <property type="entry name" value="ALCOHOL DEHYDROGENASE-RELATED"/>
    <property type="match status" value="1"/>
</dbReference>
<gene>
    <name evidence="7" type="ORF">PGB27_02845</name>
</gene>
<dbReference type="Proteomes" id="UP001300763">
    <property type="component" value="Unassembled WGS sequence"/>
</dbReference>
<evidence type="ECO:0000256" key="5">
    <source>
        <dbReference type="RuleBase" id="RU361277"/>
    </source>
</evidence>
<dbReference type="RefSeq" id="WP_274198814.1">
    <property type="nucleotide sequence ID" value="NZ_JAQZAO010000001.1"/>
</dbReference>
<keyword evidence="2 5" id="KW-0479">Metal-binding</keyword>
<dbReference type="InterPro" id="IPR020843">
    <property type="entry name" value="ER"/>
</dbReference>
<dbReference type="SMART" id="SM00829">
    <property type="entry name" value="PKS_ER"/>
    <property type="match status" value="1"/>
</dbReference>
<evidence type="ECO:0000256" key="1">
    <source>
        <dbReference type="ARBA" id="ARBA00001947"/>
    </source>
</evidence>
<evidence type="ECO:0000313" key="7">
    <source>
        <dbReference type="EMBL" id="MDD7964275.1"/>
    </source>
</evidence>